<keyword evidence="4 8" id="KW-0689">Ribosomal protein</keyword>
<dbReference type="InterPro" id="IPR009019">
    <property type="entry name" value="KH_sf_prok-type"/>
</dbReference>
<dbReference type="Proteomes" id="UP000279470">
    <property type="component" value="Unassembled WGS sequence"/>
</dbReference>
<dbReference type="PROSITE" id="PS50823">
    <property type="entry name" value="KH_TYPE_2"/>
    <property type="match status" value="1"/>
</dbReference>
<protein>
    <recommendedName>
        <fullName evidence="7 8">Small ribosomal subunit protein uS3</fullName>
    </recommendedName>
</protein>
<dbReference type="HAMAP" id="MF_01309_B">
    <property type="entry name" value="Ribosomal_uS3_B"/>
    <property type="match status" value="1"/>
</dbReference>
<sequence>MGQKVNPNSFRLGIVSTWDSSWYCTKNYAKKLHEDIKIRKLIFDKLNYAGVSRVCVERPANKIIINIYSSRPGVVIGKKGADIAKIKEFISKITLNEVVINITEVRKAETDPLLVAKTVAEQLEKRVSFRKAVKRAISNAMKMGAKGIKISVSGRLGGAEIARTEWYKEGRVPLHTLRAIVKYDMAEAHTIYGLIGVKVWVYKGDKLDNFKKNIIEKNDTTSKENKV</sequence>
<dbReference type="EMBL" id="RXFM01000029">
    <property type="protein sequence ID" value="RST68176.1"/>
    <property type="molecule type" value="Genomic_DNA"/>
</dbReference>
<dbReference type="InterPro" id="IPR015946">
    <property type="entry name" value="KH_dom-like_a/b"/>
</dbReference>
<dbReference type="InterPro" id="IPR001351">
    <property type="entry name" value="Ribosomal_uS3_C"/>
</dbReference>
<dbReference type="InterPro" id="IPR005704">
    <property type="entry name" value="Ribosomal_uS3_bac-typ"/>
</dbReference>
<evidence type="ECO:0000313" key="11">
    <source>
        <dbReference type="Proteomes" id="UP000279470"/>
    </source>
</evidence>
<dbReference type="AlphaFoldDB" id="A0A3S0A9M7"/>
<evidence type="ECO:0000256" key="1">
    <source>
        <dbReference type="ARBA" id="ARBA00010761"/>
    </source>
</evidence>
<evidence type="ECO:0000259" key="9">
    <source>
        <dbReference type="PROSITE" id="PS50823"/>
    </source>
</evidence>
<dbReference type="GO" id="GO:0019843">
    <property type="term" value="F:rRNA binding"/>
    <property type="evidence" value="ECO:0007669"/>
    <property type="project" value="UniProtKB-UniRule"/>
</dbReference>
<feature type="domain" description="KH type-2" evidence="9">
    <location>
        <begin position="38"/>
        <end position="106"/>
    </location>
</feature>
<proteinExistence type="inferred from homology"/>
<gene>
    <name evidence="8" type="primary">rpsC</name>
    <name evidence="10" type="ORF">EIC27_02805</name>
</gene>
<comment type="caution">
    <text evidence="10">The sequence shown here is derived from an EMBL/GenBank/DDBJ whole genome shotgun (WGS) entry which is preliminary data.</text>
</comment>
<dbReference type="SUPFAM" id="SSF54821">
    <property type="entry name" value="Ribosomal protein S3 C-terminal domain"/>
    <property type="match status" value="1"/>
</dbReference>
<evidence type="ECO:0000256" key="5">
    <source>
        <dbReference type="ARBA" id="ARBA00023274"/>
    </source>
</evidence>
<dbReference type="Pfam" id="PF07650">
    <property type="entry name" value="KH_2"/>
    <property type="match status" value="1"/>
</dbReference>
<keyword evidence="3 8" id="KW-0694">RNA-binding</keyword>
<evidence type="ECO:0000256" key="6">
    <source>
        <dbReference type="ARBA" id="ARBA00024998"/>
    </source>
</evidence>
<dbReference type="FunFam" id="3.30.300.20:FF:000001">
    <property type="entry name" value="30S ribosomal protein S3"/>
    <property type="match status" value="1"/>
</dbReference>
<dbReference type="PANTHER" id="PTHR11760">
    <property type="entry name" value="30S/40S RIBOSOMAL PROTEIN S3"/>
    <property type="match status" value="1"/>
</dbReference>
<comment type="function">
    <text evidence="6 8">Binds the lower part of the 30S subunit head. Binds mRNA in the 70S ribosome, positioning it for translation.</text>
</comment>
<evidence type="ECO:0000256" key="3">
    <source>
        <dbReference type="ARBA" id="ARBA00022884"/>
    </source>
</evidence>
<reference evidence="11" key="1">
    <citation type="submission" date="2018-11" db="EMBL/GenBank/DDBJ databases">
        <title>Phylogenetic, genomic, and biogeographic characterization of a novel and ubiquitous marine invertebrate-associated Rickettsiales parasite, Candidatus Marinoinvertebrata rohwerii, gen. nov., sp. nov.</title>
        <authorList>
            <person name="Klinges J.G."/>
            <person name="Rosales S.M."/>
            <person name="Mcminds R."/>
            <person name="Shaver E.C."/>
            <person name="Shantz A."/>
            <person name="Peters E.C."/>
            <person name="Burkepile D.E."/>
            <person name="Silliman B.R."/>
            <person name="Vega Thurber R.L."/>
        </authorList>
    </citation>
    <scope>NUCLEOTIDE SEQUENCE [LARGE SCALE GENOMIC DNA]</scope>
    <source>
        <strain evidence="11">a_cerv_44</strain>
    </source>
</reference>
<dbReference type="GO" id="GO:0022627">
    <property type="term" value="C:cytosolic small ribosomal subunit"/>
    <property type="evidence" value="ECO:0007669"/>
    <property type="project" value="TreeGrafter"/>
</dbReference>
<dbReference type="Pfam" id="PF00189">
    <property type="entry name" value="Ribosomal_S3_C"/>
    <property type="match status" value="1"/>
</dbReference>
<name>A0A3S0A9M7_9RICK</name>
<comment type="subunit">
    <text evidence="8">Part of the 30S ribosomal subunit. Forms a tight complex with proteins S10 and S14.</text>
</comment>
<dbReference type="InterPro" id="IPR004044">
    <property type="entry name" value="KH_dom_type_2"/>
</dbReference>
<dbReference type="InterPro" id="IPR057258">
    <property type="entry name" value="Ribosomal_uS3"/>
</dbReference>
<keyword evidence="5 8" id="KW-0687">Ribonucleoprotein</keyword>
<dbReference type="GO" id="GO:0003735">
    <property type="term" value="F:structural constituent of ribosome"/>
    <property type="evidence" value="ECO:0007669"/>
    <property type="project" value="InterPro"/>
</dbReference>
<comment type="similarity">
    <text evidence="1 8">Belongs to the universal ribosomal protein uS3 family.</text>
</comment>
<dbReference type="Gene3D" id="3.30.1140.32">
    <property type="entry name" value="Ribosomal protein S3, C-terminal domain"/>
    <property type="match status" value="1"/>
</dbReference>
<keyword evidence="11" id="KW-1185">Reference proteome</keyword>
<dbReference type="GO" id="GO:0006412">
    <property type="term" value="P:translation"/>
    <property type="evidence" value="ECO:0007669"/>
    <property type="project" value="UniProtKB-UniRule"/>
</dbReference>
<dbReference type="InterPro" id="IPR036419">
    <property type="entry name" value="Ribosomal_S3_C_sf"/>
</dbReference>
<evidence type="ECO:0000256" key="2">
    <source>
        <dbReference type="ARBA" id="ARBA00022730"/>
    </source>
</evidence>
<evidence type="ECO:0000313" key="10">
    <source>
        <dbReference type="EMBL" id="RST68176.1"/>
    </source>
</evidence>
<organism evidence="10 11">
    <name type="scientific">Candidatus Aquarickettsia rohweri</name>
    <dbReference type="NCBI Taxonomy" id="2602574"/>
    <lineage>
        <taxon>Bacteria</taxon>
        <taxon>Pseudomonadati</taxon>
        <taxon>Pseudomonadota</taxon>
        <taxon>Alphaproteobacteria</taxon>
        <taxon>Rickettsiales</taxon>
        <taxon>Candidatus Midichloriaceae</taxon>
        <taxon>Candidatus Aquarickettsia</taxon>
    </lineage>
</organism>
<dbReference type="RefSeq" id="WP_126044632.1">
    <property type="nucleotide sequence ID" value="NZ_RXFM01000029.1"/>
</dbReference>
<evidence type="ECO:0000256" key="7">
    <source>
        <dbReference type="ARBA" id="ARBA00035257"/>
    </source>
</evidence>
<dbReference type="FunFam" id="3.30.1140.32:FF:000002">
    <property type="entry name" value="30S ribosomal protein S3"/>
    <property type="match status" value="1"/>
</dbReference>
<evidence type="ECO:0000256" key="8">
    <source>
        <dbReference type="HAMAP-Rule" id="MF_01309"/>
    </source>
</evidence>
<dbReference type="GO" id="GO:0003729">
    <property type="term" value="F:mRNA binding"/>
    <property type="evidence" value="ECO:0007669"/>
    <property type="project" value="UniProtKB-UniRule"/>
</dbReference>
<dbReference type="OrthoDB" id="9806396at2"/>
<dbReference type="Gene3D" id="3.30.300.20">
    <property type="match status" value="1"/>
</dbReference>
<evidence type="ECO:0000256" key="4">
    <source>
        <dbReference type="ARBA" id="ARBA00022980"/>
    </source>
</evidence>
<dbReference type="NCBIfam" id="TIGR01009">
    <property type="entry name" value="rpsC_bact"/>
    <property type="match status" value="1"/>
</dbReference>
<dbReference type="PANTHER" id="PTHR11760:SF19">
    <property type="entry name" value="SMALL RIBOSOMAL SUBUNIT PROTEIN US3C"/>
    <property type="match status" value="1"/>
</dbReference>
<dbReference type="SUPFAM" id="SSF54814">
    <property type="entry name" value="Prokaryotic type KH domain (KH-domain type II)"/>
    <property type="match status" value="1"/>
</dbReference>
<keyword evidence="2 8" id="KW-0699">rRNA-binding</keyword>
<dbReference type="CDD" id="cd02412">
    <property type="entry name" value="KH-II_30S_S3"/>
    <property type="match status" value="1"/>
</dbReference>
<accession>A0A3S0A9M7</accession>